<comment type="subcellular location">
    <subcellularLocation>
        <location evidence="1">Membrane</location>
    </subcellularLocation>
</comment>
<sequence>MAHQTQTHNFRTSRWDTTTRETETGNANLWKLAVLGHNTDFQAIDESEDDADEELSSTEASVKRHRKAHSSWTRATWIASLSILANHLPAPLSSERCEFLLAQVEARLNILEDRSVSHFEHALMLDEKDLRWANIEDQVTRADSKMDDLERSLLHLDRTAIQLAAAQESIAQDLQSLGNALNHQDLEIQTRLASLNYTVHMDLQSAAVTTPAVNQCENTCRPHLDLDAPALAPQTMQTPSPENPSSRSPDFALYSGGGRVWHDVTSPSCKLGIASSSGWKRFATSLAKSSAFSDPEWALHSHSNLGTCWAHVGSLGQIGIELMRPISITGITIEHPLEVRVDPSSTPREMLLVGLVDDGSEVEKVRHYWAEYKRSDFQTTALRFLTIQPKARGAELVVLSSFTYDLHAHTDVQTFLVDPQIRQLRLVVRRVIVITMSNWGNDNHTLICRIRVHGDYQQST</sequence>
<feature type="domain" description="SUN" evidence="6">
    <location>
        <begin position="257"/>
        <end position="457"/>
    </location>
</feature>
<evidence type="ECO:0000256" key="2">
    <source>
        <dbReference type="ARBA" id="ARBA00022692"/>
    </source>
</evidence>
<dbReference type="AlphaFoldDB" id="A0A164Q8G9"/>
<evidence type="ECO:0000313" key="7">
    <source>
        <dbReference type="EMBL" id="KZS89427.1"/>
    </source>
</evidence>
<evidence type="ECO:0000256" key="4">
    <source>
        <dbReference type="ARBA" id="ARBA00023136"/>
    </source>
</evidence>
<feature type="region of interest" description="Disordered" evidence="5">
    <location>
        <begin position="1"/>
        <end position="20"/>
    </location>
</feature>
<dbReference type="OrthoDB" id="342281at2759"/>
<keyword evidence="2" id="KW-0812">Transmembrane</keyword>
<protein>
    <recommendedName>
        <fullName evidence="6">SUN domain-containing protein</fullName>
    </recommendedName>
</protein>
<keyword evidence="8" id="KW-1185">Reference proteome</keyword>
<dbReference type="Gene3D" id="2.60.120.260">
    <property type="entry name" value="Galactose-binding domain-like"/>
    <property type="match status" value="1"/>
</dbReference>
<reference evidence="7 8" key="1">
    <citation type="journal article" date="2016" name="Mol. Biol. Evol.">
        <title>Comparative Genomics of Early-Diverging Mushroom-Forming Fungi Provides Insights into the Origins of Lignocellulose Decay Capabilities.</title>
        <authorList>
            <person name="Nagy L.G."/>
            <person name="Riley R."/>
            <person name="Tritt A."/>
            <person name="Adam C."/>
            <person name="Daum C."/>
            <person name="Floudas D."/>
            <person name="Sun H."/>
            <person name="Yadav J.S."/>
            <person name="Pangilinan J."/>
            <person name="Larsson K.H."/>
            <person name="Matsuura K."/>
            <person name="Barry K."/>
            <person name="Labutti K."/>
            <person name="Kuo R."/>
            <person name="Ohm R.A."/>
            <person name="Bhattacharya S.S."/>
            <person name="Shirouzu T."/>
            <person name="Yoshinaga Y."/>
            <person name="Martin F.M."/>
            <person name="Grigoriev I.V."/>
            <person name="Hibbett D.S."/>
        </authorList>
    </citation>
    <scope>NUCLEOTIDE SEQUENCE [LARGE SCALE GENOMIC DNA]</scope>
    <source>
        <strain evidence="7 8">HHB9708</strain>
    </source>
</reference>
<dbReference type="GO" id="GO:0043495">
    <property type="term" value="F:protein-membrane adaptor activity"/>
    <property type="evidence" value="ECO:0007669"/>
    <property type="project" value="TreeGrafter"/>
</dbReference>
<keyword evidence="4" id="KW-0472">Membrane</keyword>
<evidence type="ECO:0000259" key="6">
    <source>
        <dbReference type="PROSITE" id="PS51469"/>
    </source>
</evidence>
<dbReference type="Proteomes" id="UP000076722">
    <property type="component" value="Unassembled WGS sequence"/>
</dbReference>
<dbReference type="PANTHER" id="PTHR12911">
    <property type="entry name" value="SAD1/UNC-84-LIKE PROTEIN-RELATED"/>
    <property type="match status" value="1"/>
</dbReference>
<feature type="compositionally biased region" description="Polar residues" evidence="5">
    <location>
        <begin position="1"/>
        <end position="12"/>
    </location>
</feature>
<evidence type="ECO:0000256" key="5">
    <source>
        <dbReference type="SAM" id="MobiDB-lite"/>
    </source>
</evidence>
<evidence type="ECO:0000313" key="8">
    <source>
        <dbReference type="Proteomes" id="UP000076722"/>
    </source>
</evidence>
<dbReference type="InterPro" id="IPR012919">
    <property type="entry name" value="SUN_dom"/>
</dbReference>
<organism evidence="7 8">
    <name type="scientific">Sistotremastrum niveocremeum HHB9708</name>
    <dbReference type="NCBI Taxonomy" id="1314777"/>
    <lineage>
        <taxon>Eukaryota</taxon>
        <taxon>Fungi</taxon>
        <taxon>Dikarya</taxon>
        <taxon>Basidiomycota</taxon>
        <taxon>Agaricomycotina</taxon>
        <taxon>Agaricomycetes</taxon>
        <taxon>Sistotremastrales</taxon>
        <taxon>Sistotremastraceae</taxon>
        <taxon>Sertulicium</taxon>
        <taxon>Sertulicium niveocremeum</taxon>
    </lineage>
</organism>
<proteinExistence type="predicted"/>
<dbReference type="GO" id="GO:0034993">
    <property type="term" value="C:meiotic nuclear membrane microtubule tethering complex"/>
    <property type="evidence" value="ECO:0007669"/>
    <property type="project" value="TreeGrafter"/>
</dbReference>
<gene>
    <name evidence="7" type="ORF">SISNIDRAFT_469446</name>
</gene>
<dbReference type="PANTHER" id="PTHR12911:SF8">
    <property type="entry name" value="KLAROID PROTEIN-RELATED"/>
    <property type="match status" value="1"/>
</dbReference>
<dbReference type="PROSITE" id="PS51469">
    <property type="entry name" value="SUN"/>
    <property type="match status" value="1"/>
</dbReference>
<dbReference type="Pfam" id="PF07738">
    <property type="entry name" value="Sad1_UNC"/>
    <property type="match status" value="1"/>
</dbReference>
<evidence type="ECO:0000256" key="3">
    <source>
        <dbReference type="ARBA" id="ARBA00022989"/>
    </source>
</evidence>
<name>A0A164Q8G9_9AGAM</name>
<dbReference type="EMBL" id="KV419428">
    <property type="protein sequence ID" value="KZS89427.1"/>
    <property type="molecule type" value="Genomic_DNA"/>
</dbReference>
<accession>A0A164Q8G9</accession>
<keyword evidence="3" id="KW-1133">Transmembrane helix</keyword>
<dbReference type="STRING" id="1314777.A0A164Q8G9"/>
<evidence type="ECO:0000256" key="1">
    <source>
        <dbReference type="ARBA" id="ARBA00004370"/>
    </source>
</evidence>
<dbReference type="InterPro" id="IPR045119">
    <property type="entry name" value="SUN1-5"/>
</dbReference>